<dbReference type="Gene3D" id="3.40.50.12780">
    <property type="entry name" value="N-terminal domain of ligase-like"/>
    <property type="match status" value="1"/>
</dbReference>
<dbReference type="PROSITE" id="PS50075">
    <property type="entry name" value="CARRIER"/>
    <property type="match status" value="1"/>
</dbReference>
<evidence type="ECO:0000256" key="3">
    <source>
        <dbReference type="ARBA" id="ARBA00022553"/>
    </source>
</evidence>
<dbReference type="InterPro" id="IPR025110">
    <property type="entry name" value="AMP-bd_C"/>
</dbReference>
<name>A0ABS1SMY7_9MICO</name>
<dbReference type="RefSeq" id="WP_202381566.1">
    <property type="nucleotide sequence ID" value="NZ_BAAAMA010000002.1"/>
</dbReference>
<dbReference type="Gene3D" id="3.30.300.30">
    <property type="match status" value="1"/>
</dbReference>
<dbReference type="Gene3D" id="3.30.559.30">
    <property type="entry name" value="Nonribosomal peptide synthetase, condensation domain"/>
    <property type="match status" value="1"/>
</dbReference>
<dbReference type="InterPro" id="IPR036736">
    <property type="entry name" value="ACP-like_sf"/>
</dbReference>
<dbReference type="InterPro" id="IPR020806">
    <property type="entry name" value="PKS_PP-bd"/>
</dbReference>
<dbReference type="InterPro" id="IPR009081">
    <property type="entry name" value="PP-bd_ACP"/>
</dbReference>
<evidence type="ECO:0000313" key="5">
    <source>
        <dbReference type="EMBL" id="MBL3689536.1"/>
    </source>
</evidence>
<dbReference type="Proteomes" id="UP001646141">
    <property type="component" value="Unassembled WGS sequence"/>
</dbReference>
<dbReference type="InterPro" id="IPR001242">
    <property type="entry name" value="Condensation_dom"/>
</dbReference>
<evidence type="ECO:0000256" key="2">
    <source>
        <dbReference type="ARBA" id="ARBA00022450"/>
    </source>
</evidence>
<dbReference type="NCBIfam" id="TIGR01733">
    <property type="entry name" value="AA-adenyl-dom"/>
    <property type="match status" value="1"/>
</dbReference>
<comment type="cofactor">
    <cofactor evidence="1">
        <name>pantetheine 4'-phosphate</name>
        <dbReference type="ChEBI" id="CHEBI:47942"/>
    </cofactor>
</comment>
<sequence length="1020" mass="109896">MMTNTFGPYPATSAQRSMFLHSAAHPSDTAFDLGFVFRVEGDVDRARLIDATRAVFSATTAFSTTFRHSDDGLIAAPGTGVARVLEFDRTQTPTELLEAMVLEETEQMLASVPIAPHDPHQVTARFYYGRNTLLLSFVASHLVSDAYSFYRVVGMISTLYASIEAAWPDLVSGLGEHPGTVAPPPISPRSIDRYRALVETVPEPASLPLAVRDRGRIRGTRLRLRLDGPEVRALRESEMVGEYGLVAVLFAAHAHVLSRLAGSGAITVGVPVAGRAGHRAKNAVGFFVNTLPLPVLIDGSTTWRSLCGQISSGIRTLQGAQGLNIHGETGSVLFPGSRATIDNAVTFYAQDLALELEGASVVSLPINRTDLPYPLTITFADEQDAIRIEVGVSDAFHQPTAAAQVMQALALATAQPDALVVDDAVFDDASTSSSPVEVAKPELTVIDLIRSIAVTQPHSIALSADEEISYAELADRMLSGAGELDAHEASRLVVVRMRKSIDAVIAILSVLASGRAYVPIDPAAPPHRAQLILSKIAKELDASPTILVDEGATGPGEMCAAVITRTSRRTRPMRPPTVADRAYVIFTSGSTGEPKGVVVSHSALSALLRSARSVISSSARDRWCLFHSLAFDFSVWELFGAITTGGTLIVPRPEEVSHPDAFADLVEHASITVLNQTPSAFRRLADAMRRSTRTFPDVRVVVFGGEALHPADLRSWRGEANAQTRFINMYGITETTVHVTAKEITEPEIDFESRSMIGEPLAHLGIIILDELGRPAAVGVAGELLVFGAGLADEYLGQEELTAARFRTIEVQGRKLRAYCTGDRVRRDIDGELVYLGRIDQQVQLRGYRIELGEIEAAIAATGRTSAAVAALVSPEGREPFLCAWVVTTSEGDADAIRAELGDHIPWYMVPAAVVPLETIPMTRNGKPDVVALPLPAHETDEEVDDSLAGRIARVWEEAIGAGRVRAQDRFLEVGGTSMHVMEVHERLRTDLGLHDLTLVDLFEYSTPAALADYVLSTRA</sequence>
<keyword evidence="3" id="KW-0597">Phosphoprotein</keyword>
<dbReference type="InterPro" id="IPR045851">
    <property type="entry name" value="AMP-bd_C_sf"/>
</dbReference>
<dbReference type="PANTHER" id="PTHR45527">
    <property type="entry name" value="NONRIBOSOMAL PEPTIDE SYNTHETASE"/>
    <property type="match status" value="1"/>
</dbReference>
<dbReference type="InterPro" id="IPR023213">
    <property type="entry name" value="CAT-like_dom_sf"/>
</dbReference>
<comment type="caution">
    <text evidence="5">The sequence shown here is derived from an EMBL/GenBank/DDBJ whole genome shotgun (WGS) entry which is preliminary data.</text>
</comment>
<dbReference type="Gene3D" id="1.10.1200.10">
    <property type="entry name" value="ACP-like"/>
    <property type="match status" value="1"/>
</dbReference>
<evidence type="ECO:0000313" key="6">
    <source>
        <dbReference type="Proteomes" id="UP001646141"/>
    </source>
</evidence>
<reference evidence="5 6" key="1">
    <citation type="submission" date="2018-09" db="EMBL/GenBank/DDBJ databases">
        <title>Comparative genomics of Leucobacter spp.</title>
        <authorList>
            <person name="Reis A.C."/>
            <person name="Kolvenbach B.A."/>
            <person name="Corvini P.F.X."/>
            <person name="Nunes O.C."/>
        </authorList>
    </citation>
    <scope>NUCLEOTIDE SEQUENCE [LARGE SCALE GENOMIC DNA]</scope>
    <source>
        <strain evidence="5 6">L-1</strain>
    </source>
</reference>
<dbReference type="Pfam" id="PF00668">
    <property type="entry name" value="Condensation"/>
    <property type="match status" value="1"/>
</dbReference>
<dbReference type="PANTHER" id="PTHR45527:SF1">
    <property type="entry name" value="FATTY ACID SYNTHASE"/>
    <property type="match status" value="1"/>
</dbReference>
<dbReference type="EMBL" id="QYAD01000002">
    <property type="protein sequence ID" value="MBL3689536.1"/>
    <property type="molecule type" value="Genomic_DNA"/>
</dbReference>
<dbReference type="Gene3D" id="3.30.559.10">
    <property type="entry name" value="Chloramphenicol acetyltransferase-like domain"/>
    <property type="match status" value="1"/>
</dbReference>
<protein>
    <submittedName>
        <fullName evidence="5">Non-ribosomal peptide synthetase</fullName>
    </submittedName>
</protein>
<keyword evidence="6" id="KW-1185">Reference proteome</keyword>
<dbReference type="InterPro" id="IPR000873">
    <property type="entry name" value="AMP-dep_synth/lig_dom"/>
</dbReference>
<accession>A0ABS1SMY7</accession>
<dbReference type="PROSITE" id="PS00455">
    <property type="entry name" value="AMP_BINDING"/>
    <property type="match status" value="1"/>
</dbReference>
<dbReference type="InterPro" id="IPR010071">
    <property type="entry name" value="AA_adenyl_dom"/>
</dbReference>
<dbReference type="SUPFAM" id="SSF56801">
    <property type="entry name" value="Acetyl-CoA synthetase-like"/>
    <property type="match status" value="1"/>
</dbReference>
<dbReference type="Pfam" id="PF00501">
    <property type="entry name" value="AMP-binding"/>
    <property type="match status" value="1"/>
</dbReference>
<dbReference type="SUPFAM" id="SSF47336">
    <property type="entry name" value="ACP-like"/>
    <property type="match status" value="1"/>
</dbReference>
<dbReference type="InterPro" id="IPR020845">
    <property type="entry name" value="AMP-binding_CS"/>
</dbReference>
<evidence type="ECO:0000259" key="4">
    <source>
        <dbReference type="PROSITE" id="PS50075"/>
    </source>
</evidence>
<dbReference type="SUPFAM" id="SSF52777">
    <property type="entry name" value="CoA-dependent acyltransferases"/>
    <property type="match status" value="2"/>
</dbReference>
<dbReference type="InterPro" id="IPR042099">
    <property type="entry name" value="ANL_N_sf"/>
</dbReference>
<evidence type="ECO:0000256" key="1">
    <source>
        <dbReference type="ARBA" id="ARBA00001957"/>
    </source>
</evidence>
<gene>
    <name evidence="5" type="ORF">D3226_06135</name>
</gene>
<dbReference type="Pfam" id="PF13193">
    <property type="entry name" value="AMP-binding_C"/>
    <property type="match status" value="1"/>
</dbReference>
<proteinExistence type="predicted"/>
<keyword evidence="2" id="KW-0596">Phosphopantetheine</keyword>
<dbReference type="Pfam" id="PF00550">
    <property type="entry name" value="PP-binding"/>
    <property type="match status" value="1"/>
</dbReference>
<organism evidence="5 6">
    <name type="scientific">Leucobacter chromiireducens subsp. chromiireducens</name>
    <dbReference type="NCBI Taxonomy" id="660067"/>
    <lineage>
        <taxon>Bacteria</taxon>
        <taxon>Bacillati</taxon>
        <taxon>Actinomycetota</taxon>
        <taxon>Actinomycetes</taxon>
        <taxon>Micrococcales</taxon>
        <taxon>Microbacteriaceae</taxon>
        <taxon>Leucobacter</taxon>
    </lineage>
</organism>
<feature type="domain" description="Carrier" evidence="4">
    <location>
        <begin position="943"/>
        <end position="1019"/>
    </location>
</feature>
<dbReference type="SMART" id="SM00823">
    <property type="entry name" value="PKS_PP"/>
    <property type="match status" value="1"/>
</dbReference>